<dbReference type="InterPro" id="IPR058163">
    <property type="entry name" value="LysR-type_TF_proteobact-type"/>
</dbReference>
<dbReference type="Pfam" id="PF03466">
    <property type="entry name" value="LysR_substrate"/>
    <property type="match status" value="1"/>
</dbReference>
<evidence type="ECO:0000313" key="7">
    <source>
        <dbReference type="Proteomes" id="UP001165293"/>
    </source>
</evidence>
<dbReference type="InterPro" id="IPR036388">
    <property type="entry name" value="WH-like_DNA-bd_sf"/>
</dbReference>
<dbReference type="PANTHER" id="PTHR30537:SF5">
    <property type="entry name" value="HTH-TYPE TRANSCRIPTIONAL ACTIVATOR TTDR-RELATED"/>
    <property type="match status" value="1"/>
</dbReference>
<evidence type="ECO:0000256" key="2">
    <source>
        <dbReference type="ARBA" id="ARBA00023015"/>
    </source>
</evidence>
<evidence type="ECO:0000313" key="6">
    <source>
        <dbReference type="EMBL" id="MCC8361562.1"/>
    </source>
</evidence>
<accession>A0ABS8JDE4</accession>
<evidence type="ECO:0000259" key="5">
    <source>
        <dbReference type="PROSITE" id="PS50931"/>
    </source>
</evidence>
<reference evidence="6" key="1">
    <citation type="submission" date="2021-10" db="EMBL/GenBank/DDBJ databases">
        <authorList>
            <person name="Lyu M."/>
            <person name="Wang X."/>
            <person name="Meng X."/>
            <person name="Xu K."/>
        </authorList>
    </citation>
    <scope>NUCLEOTIDE SEQUENCE</scope>
    <source>
        <strain evidence="6">A6</strain>
    </source>
</reference>
<keyword evidence="2" id="KW-0805">Transcription regulation</keyword>
<feature type="domain" description="HTH lysR-type" evidence="5">
    <location>
        <begin position="1"/>
        <end position="59"/>
    </location>
</feature>
<dbReference type="PROSITE" id="PS50931">
    <property type="entry name" value="HTH_LYSR"/>
    <property type="match status" value="1"/>
</dbReference>
<keyword evidence="4" id="KW-0804">Transcription</keyword>
<evidence type="ECO:0000256" key="1">
    <source>
        <dbReference type="ARBA" id="ARBA00009437"/>
    </source>
</evidence>
<name>A0ABS8JDE4_9GAMM</name>
<dbReference type="PANTHER" id="PTHR30537">
    <property type="entry name" value="HTH-TYPE TRANSCRIPTIONAL REGULATOR"/>
    <property type="match status" value="1"/>
</dbReference>
<dbReference type="InterPro" id="IPR036390">
    <property type="entry name" value="WH_DNA-bd_sf"/>
</dbReference>
<keyword evidence="7" id="KW-1185">Reference proteome</keyword>
<dbReference type="Gene3D" id="3.40.190.290">
    <property type="match status" value="1"/>
</dbReference>
<protein>
    <submittedName>
        <fullName evidence="6">LysR family transcriptional regulator</fullName>
    </submittedName>
</protein>
<proteinExistence type="inferred from homology"/>
<sequence length="299" mass="32296">MDRLEAMSVLAAAVDAGSLSGAARALQLPLATVSRKVADLEKHLGTQLLVRGARKLNLTEAGAAYVAACRRILEDVAEAERTVSGEYAMPTGELVVSTTQVFGRMHVLPIVVDFLDAYPEIRVRFQQVDRSVHLIDEQVDVAVRFGVPNIGNLVAVPVGHARPMLCASADYLARRGVPRVVEDLADHDCIVTESIGAAGRWDFTHGWIGYDGPVRSRIAVNTMEASLEATLRGLGIGQLLSFQVEEALASGRLHGVLDHLRPEPSPINLLYAARKPLPRKIRAFIDFAAPRLRAVSSGS</sequence>
<gene>
    <name evidence="6" type="ORF">LK996_00485</name>
</gene>
<keyword evidence="3" id="KW-0238">DNA-binding</keyword>
<comment type="similarity">
    <text evidence="1">Belongs to the LysR transcriptional regulatory family.</text>
</comment>
<dbReference type="Gene3D" id="1.10.10.10">
    <property type="entry name" value="Winged helix-like DNA-binding domain superfamily/Winged helix DNA-binding domain"/>
    <property type="match status" value="1"/>
</dbReference>
<comment type="caution">
    <text evidence="6">The sequence shown here is derived from an EMBL/GenBank/DDBJ whole genome shotgun (WGS) entry which is preliminary data.</text>
</comment>
<evidence type="ECO:0000256" key="3">
    <source>
        <dbReference type="ARBA" id="ARBA00023125"/>
    </source>
</evidence>
<evidence type="ECO:0000256" key="4">
    <source>
        <dbReference type="ARBA" id="ARBA00023163"/>
    </source>
</evidence>
<dbReference type="Proteomes" id="UP001165293">
    <property type="component" value="Unassembled WGS sequence"/>
</dbReference>
<dbReference type="RefSeq" id="WP_230525217.1">
    <property type="nucleotide sequence ID" value="NZ_JAJGAK010000001.1"/>
</dbReference>
<dbReference type="EMBL" id="JAJGAK010000001">
    <property type="protein sequence ID" value="MCC8361562.1"/>
    <property type="molecule type" value="Genomic_DNA"/>
</dbReference>
<dbReference type="SUPFAM" id="SSF53850">
    <property type="entry name" value="Periplasmic binding protein-like II"/>
    <property type="match status" value="1"/>
</dbReference>
<dbReference type="InterPro" id="IPR005119">
    <property type="entry name" value="LysR_subst-bd"/>
</dbReference>
<dbReference type="Pfam" id="PF00126">
    <property type="entry name" value="HTH_1"/>
    <property type="match status" value="1"/>
</dbReference>
<dbReference type="InterPro" id="IPR000847">
    <property type="entry name" value="LysR_HTH_N"/>
</dbReference>
<dbReference type="SUPFAM" id="SSF46785">
    <property type="entry name" value="Winged helix' DNA-binding domain"/>
    <property type="match status" value="1"/>
</dbReference>
<organism evidence="6 7">
    <name type="scientific">Noviluteimonas lactosilytica</name>
    <dbReference type="NCBI Taxonomy" id="2888523"/>
    <lineage>
        <taxon>Bacteria</taxon>
        <taxon>Pseudomonadati</taxon>
        <taxon>Pseudomonadota</taxon>
        <taxon>Gammaproteobacteria</taxon>
        <taxon>Lysobacterales</taxon>
        <taxon>Lysobacteraceae</taxon>
        <taxon>Noviluteimonas</taxon>
    </lineage>
</organism>